<dbReference type="OrthoDB" id="286107at2759"/>
<organism evidence="4 5">
    <name type="scientific">Candidula unifasciata</name>
    <dbReference type="NCBI Taxonomy" id="100452"/>
    <lineage>
        <taxon>Eukaryota</taxon>
        <taxon>Metazoa</taxon>
        <taxon>Spiralia</taxon>
        <taxon>Lophotrochozoa</taxon>
        <taxon>Mollusca</taxon>
        <taxon>Gastropoda</taxon>
        <taxon>Heterobranchia</taxon>
        <taxon>Euthyneura</taxon>
        <taxon>Panpulmonata</taxon>
        <taxon>Eupulmonata</taxon>
        <taxon>Stylommatophora</taxon>
        <taxon>Helicina</taxon>
        <taxon>Helicoidea</taxon>
        <taxon>Geomitridae</taxon>
        <taxon>Candidula</taxon>
    </lineage>
</organism>
<evidence type="ECO:0000259" key="3">
    <source>
        <dbReference type="Pfam" id="PF12780"/>
    </source>
</evidence>
<dbReference type="AlphaFoldDB" id="A0A8S3Z2Z1"/>
<dbReference type="GO" id="GO:0045505">
    <property type="term" value="F:dynein intermediate chain binding"/>
    <property type="evidence" value="ECO:0007669"/>
    <property type="project" value="InterPro"/>
</dbReference>
<dbReference type="GO" id="GO:0007018">
    <property type="term" value="P:microtubule-based movement"/>
    <property type="evidence" value="ECO:0007669"/>
    <property type="project" value="InterPro"/>
</dbReference>
<dbReference type="InterPro" id="IPR027417">
    <property type="entry name" value="P-loop_NTPase"/>
</dbReference>
<evidence type="ECO:0000313" key="5">
    <source>
        <dbReference type="Proteomes" id="UP000678393"/>
    </source>
</evidence>
<dbReference type="InterPro" id="IPR026983">
    <property type="entry name" value="DHC"/>
</dbReference>
<protein>
    <recommendedName>
        <fullName evidence="3">Dynein heavy chain AAA module D4 domain-containing protein</fullName>
    </recommendedName>
</protein>
<dbReference type="PANTHER" id="PTHR46961">
    <property type="entry name" value="DYNEIN HEAVY CHAIN 1, AXONEMAL-LIKE PROTEIN"/>
    <property type="match status" value="1"/>
</dbReference>
<dbReference type="Gene3D" id="3.40.50.300">
    <property type="entry name" value="P-loop containing nucleotide triphosphate hydrolases"/>
    <property type="match status" value="1"/>
</dbReference>
<dbReference type="EMBL" id="CAJHNH020001112">
    <property type="protein sequence ID" value="CAG5121561.1"/>
    <property type="molecule type" value="Genomic_DNA"/>
</dbReference>
<evidence type="ECO:0000256" key="2">
    <source>
        <dbReference type="SAM" id="MobiDB-lite"/>
    </source>
</evidence>
<feature type="region of interest" description="Disordered" evidence="2">
    <location>
        <begin position="508"/>
        <end position="538"/>
    </location>
</feature>
<dbReference type="InterPro" id="IPR024317">
    <property type="entry name" value="Dynein_heavy_chain_D4_dom"/>
</dbReference>
<reference evidence="4" key="1">
    <citation type="submission" date="2021-04" db="EMBL/GenBank/DDBJ databases">
        <authorList>
            <consortium name="Molecular Ecology Group"/>
        </authorList>
    </citation>
    <scope>NUCLEOTIDE SEQUENCE</scope>
</reference>
<dbReference type="Proteomes" id="UP000678393">
    <property type="component" value="Unassembled WGS sequence"/>
</dbReference>
<evidence type="ECO:0000313" key="4">
    <source>
        <dbReference type="EMBL" id="CAG5121561.1"/>
    </source>
</evidence>
<keyword evidence="5" id="KW-1185">Reference proteome</keyword>
<feature type="domain" description="Dynein heavy chain AAA module D4" evidence="3">
    <location>
        <begin position="5"/>
        <end position="230"/>
    </location>
</feature>
<feature type="compositionally biased region" description="Low complexity" evidence="2">
    <location>
        <begin position="522"/>
        <end position="538"/>
    </location>
</feature>
<sequence>MSPSIMLSDHIVSHIVRLHRILSFHHGGNLLLVGPLGSHLSNLCRLALYIADIPIHKVDTSRQSSFFDGLRSAIRLSGSEDKVISVLLTSQDLHDPSYLDAINSLLICGEYSHLFSNDEIDGLLQAILPTMKRELLWVSVDPMKYFISRVKCNLHFVICLQSSHDLLKTAKDNFPGLLTGCQINWMCDWPQEALLSEASYFVATLQLSEEFENLSENIAECLANIHGCVLRECGRLSWAGDISAEIHLTSCTPLEEKKEQLRAENAIVPNLPYSKVILLERIRLNHLNENSKARNEIYVGPTSYRRFMDTFRHLYLNKKKERTASFEKLKALATLDRTKADSKIMKKAIMTTTAQFEEAQGKTAQILNRLTVKVTTLEKLKARVGISKSLDAYLQLDEINVENEEEDDLLKEEEYDEYDAEFDRMKEANMKTRGVQAKEELIDIQAQVKECRTSLAYARQQVMHWKSKVDRNVVERIRAFQNPPVLVGQVVEMVLVLIGKRLPPQRIGAAKERHSGREDLSSHLSTSSGSSRLIAKKG</sequence>
<dbReference type="GO" id="GO:0051959">
    <property type="term" value="F:dynein light intermediate chain binding"/>
    <property type="evidence" value="ECO:0007669"/>
    <property type="project" value="InterPro"/>
</dbReference>
<feature type="compositionally biased region" description="Basic and acidic residues" evidence="2">
    <location>
        <begin position="509"/>
        <end position="521"/>
    </location>
</feature>
<gene>
    <name evidence="4" type="ORF">CUNI_LOCUS7119</name>
</gene>
<evidence type="ECO:0000256" key="1">
    <source>
        <dbReference type="ARBA" id="ARBA00008887"/>
    </source>
</evidence>
<comment type="caution">
    <text evidence="4">The sequence shown here is derived from an EMBL/GenBank/DDBJ whole genome shotgun (WGS) entry which is preliminary data.</text>
</comment>
<feature type="non-terminal residue" evidence="4">
    <location>
        <position position="1"/>
    </location>
</feature>
<name>A0A8S3Z2Z1_9EUPU</name>
<comment type="similarity">
    <text evidence="1">Belongs to the dynein heavy chain family.</text>
</comment>
<dbReference type="Pfam" id="PF12780">
    <property type="entry name" value="AAA_8"/>
    <property type="match status" value="1"/>
</dbReference>
<accession>A0A8S3Z2Z1</accession>
<dbReference type="GO" id="GO:0030286">
    <property type="term" value="C:dynein complex"/>
    <property type="evidence" value="ECO:0007669"/>
    <property type="project" value="InterPro"/>
</dbReference>
<proteinExistence type="inferred from homology"/>
<dbReference type="Gene3D" id="1.20.920.20">
    <property type="match status" value="1"/>
</dbReference>
<dbReference type="PANTHER" id="PTHR46961:SF15">
    <property type="entry name" value="AAA+ ATPASE DOMAIN-CONTAINING PROTEIN"/>
    <property type="match status" value="1"/>
</dbReference>